<proteinExistence type="predicted"/>
<sequence>MKSRLRTPPHLDPPKVRARVTVPNAGHPHAKLVFAEMRRQGRTYDWLQDRSGVLRATFKAWRHKNRPGLESLEATLNALGYQYVPVPVLEVLPPDIARDLAALAERMNAEMPVTFGALIAIAAEQRERLAKVKAA</sequence>
<dbReference type="AlphaFoldDB" id="A0A9X4XM05"/>
<dbReference type="Proteomes" id="UP000438991">
    <property type="component" value="Unassembled WGS sequence"/>
</dbReference>
<dbReference type="RefSeq" id="WP_155479561.1">
    <property type="nucleotide sequence ID" value="NZ_WNKV01000007.1"/>
</dbReference>
<evidence type="ECO:0000313" key="1">
    <source>
        <dbReference type="EMBL" id="MTW16629.1"/>
    </source>
</evidence>
<evidence type="ECO:0000313" key="2">
    <source>
        <dbReference type="Proteomes" id="UP000438991"/>
    </source>
</evidence>
<gene>
    <name evidence="1" type="ORF">GJ689_10475</name>
</gene>
<protein>
    <submittedName>
        <fullName evidence="1">Uncharacterized protein</fullName>
    </submittedName>
</protein>
<name>A0A9X4XM05_9BRAD</name>
<comment type="caution">
    <text evidence="1">The sequence shown here is derived from an EMBL/GenBank/DDBJ whole genome shotgun (WGS) entry which is preliminary data.</text>
</comment>
<dbReference type="EMBL" id="WNKV01000007">
    <property type="protein sequence ID" value="MTW16629.1"/>
    <property type="molecule type" value="Genomic_DNA"/>
</dbReference>
<reference evidence="1 2" key="1">
    <citation type="submission" date="2019-11" db="EMBL/GenBank/DDBJ databases">
        <title>Whole-genome sequence of Rhodoplanes serenus DSM 18633, type strain.</title>
        <authorList>
            <person name="Kyndt J.A."/>
            <person name="Meyer T.E."/>
        </authorList>
    </citation>
    <scope>NUCLEOTIDE SEQUENCE [LARGE SCALE GENOMIC DNA]</scope>
    <source>
        <strain evidence="1 2">DSM 18633</strain>
    </source>
</reference>
<accession>A0A9X4XM05</accession>
<organism evidence="1 2">
    <name type="scientific">Rhodoplanes serenus</name>
    <dbReference type="NCBI Taxonomy" id="200615"/>
    <lineage>
        <taxon>Bacteria</taxon>
        <taxon>Pseudomonadati</taxon>
        <taxon>Pseudomonadota</taxon>
        <taxon>Alphaproteobacteria</taxon>
        <taxon>Hyphomicrobiales</taxon>
        <taxon>Nitrobacteraceae</taxon>
        <taxon>Rhodoplanes</taxon>
    </lineage>
</organism>